<evidence type="ECO:0000256" key="1">
    <source>
        <dbReference type="SAM" id="Phobius"/>
    </source>
</evidence>
<keyword evidence="1" id="KW-0472">Membrane</keyword>
<dbReference type="EMBL" id="JABBXD010000001">
    <property type="protein sequence ID" value="MBD3584438.1"/>
    <property type="molecule type" value="Genomic_DNA"/>
</dbReference>
<dbReference type="RefSeq" id="WP_191021896.1">
    <property type="nucleotide sequence ID" value="NZ_JABBXD010000001.1"/>
</dbReference>
<feature type="transmembrane region" description="Helical" evidence="1">
    <location>
        <begin position="40"/>
        <end position="67"/>
    </location>
</feature>
<feature type="transmembrane region" description="Helical" evidence="1">
    <location>
        <begin position="182"/>
        <end position="215"/>
    </location>
</feature>
<accession>A0ABR8LFX7</accession>
<feature type="transmembrane region" description="Helical" evidence="1">
    <location>
        <begin position="140"/>
        <end position="161"/>
    </location>
</feature>
<organism evidence="2 3">
    <name type="scientific">Salinimonas profundi</name>
    <dbReference type="NCBI Taxonomy" id="2729140"/>
    <lineage>
        <taxon>Bacteria</taxon>
        <taxon>Pseudomonadati</taxon>
        <taxon>Pseudomonadota</taxon>
        <taxon>Gammaproteobacteria</taxon>
        <taxon>Alteromonadales</taxon>
        <taxon>Alteromonadaceae</taxon>
        <taxon>Alteromonas/Salinimonas group</taxon>
        <taxon>Salinimonas</taxon>
    </lineage>
</organism>
<keyword evidence="1" id="KW-0812">Transmembrane</keyword>
<evidence type="ECO:0008006" key="4">
    <source>
        <dbReference type="Google" id="ProtNLM"/>
    </source>
</evidence>
<reference evidence="2 3" key="1">
    <citation type="submission" date="2020-04" db="EMBL/GenBank/DDBJ databases">
        <title>Salinimonas sp. HHU 13199.</title>
        <authorList>
            <person name="Cui X."/>
            <person name="Zhang D."/>
        </authorList>
    </citation>
    <scope>NUCLEOTIDE SEQUENCE [LARGE SCALE GENOMIC DNA]</scope>
    <source>
        <strain evidence="2 3">HHU 13199</strain>
    </source>
</reference>
<proteinExistence type="predicted"/>
<comment type="caution">
    <text evidence="2">The sequence shown here is derived from an EMBL/GenBank/DDBJ whole genome shotgun (WGS) entry which is preliminary data.</text>
</comment>
<sequence length="246" mass="27062">MSDSSSTQNENKLQRALDGNYDFSVKEVLSRANNLVRNHYSLLLSGCGIVFLICALLIFILISQYPLDALAEISQGQQFMINLAIIFLLTPITTAMTVLMAEAEEGRSASFSELLRYVPAVLPLAVAQLLMSILTQLGMWLLVLPGLYLLVATSFTLPLIADKKLPITRALVLSCRVVNRYLPAFALLFVIFVALGFIALFTLGLALFWIMPFYYATLGLLYSDLFGIEPAAATVSNTKDESTFDA</sequence>
<gene>
    <name evidence="2" type="ORF">HHX48_01675</name>
</gene>
<evidence type="ECO:0000313" key="2">
    <source>
        <dbReference type="EMBL" id="MBD3584438.1"/>
    </source>
</evidence>
<keyword evidence="3" id="KW-1185">Reference proteome</keyword>
<dbReference type="PANTHER" id="PTHR40076:SF1">
    <property type="entry name" value="MEMBRANE PROTEIN"/>
    <property type="match status" value="1"/>
</dbReference>
<dbReference type="PANTHER" id="PTHR40076">
    <property type="entry name" value="MEMBRANE PROTEIN-RELATED"/>
    <property type="match status" value="1"/>
</dbReference>
<feature type="transmembrane region" description="Helical" evidence="1">
    <location>
        <begin position="79"/>
        <end position="102"/>
    </location>
</feature>
<dbReference type="Proteomes" id="UP000624419">
    <property type="component" value="Unassembled WGS sequence"/>
</dbReference>
<dbReference type="InterPro" id="IPR010380">
    <property type="entry name" value="DUF975"/>
</dbReference>
<keyword evidence="1" id="KW-1133">Transmembrane helix</keyword>
<feature type="transmembrane region" description="Helical" evidence="1">
    <location>
        <begin position="114"/>
        <end position="134"/>
    </location>
</feature>
<name>A0ABR8LFX7_9ALTE</name>
<protein>
    <recommendedName>
        <fullName evidence="4">Stress protein</fullName>
    </recommendedName>
</protein>
<evidence type="ECO:0000313" key="3">
    <source>
        <dbReference type="Proteomes" id="UP000624419"/>
    </source>
</evidence>